<dbReference type="AlphaFoldDB" id="A0A2K9ZAK7"/>
<dbReference type="Pfam" id="PF04229">
    <property type="entry name" value="GrpB"/>
    <property type="match status" value="1"/>
</dbReference>
<dbReference type="PANTHER" id="PTHR34822:SF1">
    <property type="entry name" value="GRPB FAMILY PROTEIN"/>
    <property type="match status" value="1"/>
</dbReference>
<proteinExistence type="predicted"/>
<evidence type="ECO:0000313" key="2">
    <source>
        <dbReference type="Proteomes" id="UP000238523"/>
    </source>
</evidence>
<dbReference type="Proteomes" id="UP000238523">
    <property type="component" value="Chromosome"/>
</dbReference>
<evidence type="ECO:0008006" key="3">
    <source>
        <dbReference type="Google" id="ProtNLM"/>
    </source>
</evidence>
<dbReference type="InterPro" id="IPR043519">
    <property type="entry name" value="NT_sf"/>
</dbReference>
<organism evidence="1 2">
    <name type="scientific">Rhizobium leguminosarum</name>
    <dbReference type="NCBI Taxonomy" id="384"/>
    <lineage>
        <taxon>Bacteria</taxon>
        <taxon>Pseudomonadati</taxon>
        <taxon>Pseudomonadota</taxon>
        <taxon>Alphaproteobacteria</taxon>
        <taxon>Hyphomicrobiales</taxon>
        <taxon>Rhizobiaceae</taxon>
        <taxon>Rhizobium/Agrobacterium group</taxon>
        <taxon>Rhizobium</taxon>
    </lineage>
</organism>
<accession>A0A2K9ZAK7</accession>
<gene>
    <name evidence="1" type="ORF">CUJ84_Chr004938</name>
</gene>
<evidence type="ECO:0000313" key="1">
    <source>
        <dbReference type="EMBL" id="AUW45230.1"/>
    </source>
</evidence>
<name>A0A2K9ZAK7_RHILE</name>
<dbReference type="Gene3D" id="3.30.460.10">
    <property type="entry name" value="Beta Polymerase, domain 2"/>
    <property type="match status" value="1"/>
</dbReference>
<reference evidence="1 2" key="1">
    <citation type="submission" date="2017-11" db="EMBL/GenBank/DDBJ databases">
        <title>Complete genome of Rhizobium leguminosarum Norway, an ineffective micro-symbiont.</title>
        <authorList>
            <person name="Hoffrichter A."/>
            <person name="Liang J."/>
            <person name="Brachmann A."/>
            <person name="Marin M."/>
        </authorList>
    </citation>
    <scope>NUCLEOTIDE SEQUENCE [LARGE SCALE GENOMIC DNA]</scope>
    <source>
        <strain evidence="1 2">Norway</strain>
    </source>
</reference>
<dbReference type="EMBL" id="CP025012">
    <property type="protein sequence ID" value="AUW45230.1"/>
    <property type="molecule type" value="Genomic_DNA"/>
</dbReference>
<sequence>MRAIKVVDYDPCWPRLFAEISAEISILLGDRLLSIDHIGSTSVPGLAAKPKIDLDAVTISDEFLPTAIEVVRAADFVFHGDTGEQRWAFTRDHHAYGFKLYLCGPNNRAHRDRILFRDHLRVHPERAKAYAELKRRLAAEAGGDWDFYTGGKTAFVSETVSAGCLEDMKWSAQRTPCHYRLIAIAPPRDDLALADMVGRADKTFLFHAFHQ</sequence>
<protein>
    <recommendedName>
        <fullName evidence="3">GrpB family protein</fullName>
    </recommendedName>
</protein>
<dbReference type="PANTHER" id="PTHR34822">
    <property type="entry name" value="GRPB DOMAIN PROTEIN (AFU_ORTHOLOGUE AFUA_1G01530)"/>
    <property type="match status" value="1"/>
</dbReference>
<dbReference type="SUPFAM" id="SSF81301">
    <property type="entry name" value="Nucleotidyltransferase"/>
    <property type="match status" value="1"/>
</dbReference>
<dbReference type="InterPro" id="IPR007344">
    <property type="entry name" value="GrpB/CoaE"/>
</dbReference>